<evidence type="ECO:0000256" key="7">
    <source>
        <dbReference type="ARBA" id="ARBA00023015"/>
    </source>
</evidence>
<dbReference type="InterPro" id="IPR036390">
    <property type="entry name" value="WH_DNA-bd_sf"/>
</dbReference>
<dbReference type="SUPFAM" id="SSF46785">
    <property type="entry name" value="Winged helix' DNA-binding domain"/>
    <property type="match status" value="1"/>
</dbReference>
<keyword evidence="5" id="KW-0963">Cytoplasm</keyword>
<evidence type="ECO:0000256" key="1">
    <source>
        <dbReference type="ARBA" id="ARBA00004496"/>
    </source>
</evidence>
<dbReference type="InterPro" id="IPR050536">
    <property type="entry name" value="DtxR_MntR_Metal-Reg"/>
</dbReference>
<evidence type="ECO:0000259" key="15">
    <source>
        <dbReference type="PROSITE" id="PS50944"/>
    </source>
</evidence>
<dbReference type="PROSITE" id="PS50944">
    <property type="entry name" value="HTH_DTXR"/>
    <property type="match status" value="1"/>
</dbReference>
<dbReference type="InterPro" id="IPR000835">
    <property type="entry name" value="HTH_MarR-typ"/>
</dbReference>
<gene>
    <name evidence="16" type="ORF">DM194_19015</name>
</gene>
<dbReference type="Gene3D" id="1.10.10.10">
    <property type="entry name" value="Winged helix-like DNA-binding domain superfamily/Winged helix DNA-binding domain"/>
    <property type="match status" value="1"/>
</dbReference>
<dbReference type="GO" id="GO:0003677">
    <property type="term" value="F:DNA binding"/>
    <property type="evidence" value="ECO:0007669"/>
    <property type="project" value="UniProtKB-KW"/>
</dbReference>
<dbReference type="InterPro" id="IPR022687">
    <property type="entry name" value="HTH_DTXR"/>
</dbReference>
<organism evidence="16 17">
    <name type="scientific">Azospirillum ramasamyi</name>
    <dbReference type="NCBI Taxonomy" id="682998"/>
    <lineage>
        <taxon>Bacteria</taxon>
        <taxon>Pseudomonadati</taxon>
        <taxon>Pseudomonadota</taxon>
        <taxon>Alphaproteobacteria</taxon>
        <taxon>Rhodospirillales</taxon>
        <taxon>Azospirillaceae</taxon>
        <taxon>Azospirillum</taxon>
    </lineage>
</organism>
<keyword evidence="10" id="KW-0804">Transcription</keyword>
<evidence type="ECO:0000256" key="3">
    <source>
        <dbReference type="ARBA" id="ARBA00011738"/>
    </source>
</evidence>
<comment type="subunit">
    <text evidence="3">Homodimer.</text>
</comment>
<feature type="compositionally biased region" description="Polar residues" evidence="14">
    <location>
        <begin position="1"/>
        <end position="13"/>
    </location>
</feature>
<protein>
    <recommendedName>
        <fullName evidence="4">Transcriptional regulator MntR</fullName>
    </recommendedName>
    <alternativeName>
        <fullName evidence="13">Manganese transport regulator</fullName>
    </alternativeName>
</protein>
<dbReference type="InterPro" id="IPR036421">
    <property type="entry name" value="Fe_dep_repressor_sf"/>
</dbReference>
<dbReference type="OrthoDB" id="9791355at2"/>
<reference evidence="16 17" key="1">
    <citation type="submission" date="2018-06" db="EMBL/GenBank/DDBJ databases">
        <title>Complete genome sequencing of Azospirillum sp. M2T2B2.</title>
        <authorList>
            <person name="Heo J."/>
            <person name="Kim S.-J."/>
            <person name="Kwon S.-W."/>
            <person name="Anandham R."/>
        </authorList>
    </citation>
    <scope>NUCLEOTIDE SEQUENCE [LARGE SCALE GENOMIC DNA]</scope>
    <source>
        <strain evidence="16 17">M2T2B2</strain>
        <plasmid evidence="16 17">unnamed7</plasmid>
    </source>
</reference>
<dbReference type="PANTHER" id="PTHR33238:SF11">
    <property type="entry name" value="TRANSCRIPTIONAL REGULATOR MNTR"/>
    <property type="match status" value="1"/>
</dbReference>
<comment type="similarity">
    <text evidence="2">Belongs to the DtxR/MntR family.</text>
</comment>
<dbReference type="GO" id="GO:0003700">
    <property type="term" value="F:DNA-binding transcription factor activity"/>
    <property type="evidence" value="ECO:0007669"/>
    <property type="project" value="InterPro"/>
</dbReference>
<keyword evidence="16" id="KW-0614">Plasmid</keyword>
<dbReference type="SMART" id="SM00347">
    <property type="entry name" value="HTH_MARR"/>
    <property type="match status" value="1"/>
</dbReference>
<comment type="subcellular location">
    <subcellularLocation>
        <location evidence="1">Cytoplasm</location>
    </subcellularLocation>
</comment>
<geneLocation type="plasmid" evidence="16 17">
    <name>unnamed7</name>
</geneLocation>
<dbReference type="Pfam" id="PF02742">
    <property type="entry name" value="Fe_dep_repr_C"/>
    <property type="match status" value="1"/>
</dbReference>
<evidence type="ECO:0000256" key="6">
    <source>
        <dbReference type="ARBA" id="ARBA00022491"/>
    </source>
</evidence>
<evidence type="ECO:0000256" key="8">
    <source>
        <dbReference type="ARBA" id="ARBA00023125"/>
    </source>
</evidence>
<dbReference type="EMBL" id="CP029831">
    <property type="protein sequence ID" value="AWU96374.1"/>
    <property type="molecule type" value="Genomic_DNA"/>
</dbReference>
<keyword evidence="8" id="KW-0238">DNA-binding</keyword>
<keyword evidence="7" id="KW-0805">Transcription regulation</keyword>
<dbReference type="Proteomes" id="UP000249605">
    <property type="component" value="Plasmid unnamed7"/>
</dbReference>
<evidence type="ECO:0000313" key="16">
    <source>
        <dbReference type="EMBL" id="AWU96374.1"/>
    </source>
</evidence>
<keyword evidence="6" id="KW-0678">Repressor</keyword>
<dbReference type="SMART" id="SM00529">
    <property type="entry name" value="HTH_DTXR"/>
    <property type="match status" value="1"/>
</dbReference>
<evidence type="ECO:0000256" key="14">
    <source>
        <dbReference type="SAM" id="MobiDB-lite"/>
    </source>
</evidence>
<evidence type="ECO:0000313" key="17">
    <source>
        <dbReference type="Proteomes" id="UP000249605"/>
    </source>
</evidence>
<comment type="function">
    <text evidence="12">In the presence of manganese, represses expression of mntH and mntS. Up-regulates expression of mntP.</text>
</comment>
<dbReference type="InterPro" id="IPR001367">
    <property type="entry name" value="Fe_dep_repressor"/>
</dbReference>
<dbReference type="GO" id="GO:0046983">
    <property type="term" value="F:protein dimerization activity"/>
    <property type="evidence" value="ECO:0007669"/>
    <property type="project" value="InterPro"/>
</dbReference>
<dbReference type="GO" id="GO:0046914">
    <property type="term" value="F:transition metal ion binding"/>
    <property type="evidence" value="ECO:0007669"/>
    <property type="project" value="InterPro"/>
</dbReference>
<dbReference type="InterPro" id="IPR022689">
    <property type="entry name" value="Iron_dep_repressor"/>
</dbReference>
<dbReference type="KEGG" id="azm:DM194_19015"/>
<evidence type="ECO:0000256" key="5">
    <source>
        <dbReference type="ARBA" id="ARBA00022490"/>
    </source>
</evidence>
<evidence type="ECO:0000256" key="4">
    <source>
        <dbReference type="ARBA" id="ARBA00022386"/>
    </source>
</evidence>
<keyword evidence="9" id="KW-0010">Activator</keyword>
<feature type="region of interest" description="Disordered" evidence="14">
    <location>
        <begin position="1"/>
        <end position="22"/>
    </location>
</feature>
<dbReference type="PANTHER" id="PTHR33238">
    <property type="entry name" value="IRON (METAL) DEPENDENT REPRESSOR, DTXR FAMILY"/>
    <property type="match status" value="1"/>
</dbReference>
<dbReference type="Gene3D" id="1.10.60.10">
    <property type="entry name" value="Iron dependent repressor, metal binding and dimerisation domain"/>
    <property type="match status" value="1"/>
</dbReference>
<dbReference type="SUPFAM" id="SSF47979">
    <property type="entry name" value="Iron-dependent repressor protein, dimerization domain"/>
    <property type="match status" value="1"/>
</dbReference>
<evidence type="ECO:0000256" key="12">
    <source>
        <dbReference type="ARBA" id="ARBA00025185"/>
    </source>
</evidence>
<evidence type="ECO:0000256" key="10">
    <source>
        <dbReference type="ARBA" id="ARBA00023163"/>
    </source>
</evidence>
<evidence type="ECO:0000256" key="9">
    <source>
        <dbReference type="ARBA" id="ARBA00023159"/>
    </source>
</evidence>
<sequence length="151" mass="16961">MQMTSEKQHSTGTEEADDRVESFRQARRARRLELQEDYLELIADLIDEQGEARQVDIAAALGVTQPTVAKMLKRLADGGLITQRPYRGVFLTGEGRDIAERTRERHQIVETFLLALGVSAENARIDAEGIEHHVSAETLQAFARFLAEERG</sequence>
<feature type="domain" description="HTH dtxR-type" evidence="15">
    <location>
        <begin position="31"/>
        <end position="92"/>
    </location>
</feature>
<accession>A0A2U9SA67</accession>
<dbReference type="InterPro" id="IPR036388">
    <property type="entry name" value="WH-like_DNA-bd_sf"/>
</dbReference>
<evidence type="ECO:0000256" key="2">
    <source>
        <dbReference type="ARBA" id="ARBA00007871"/>
    </source>
</evidence>
<name>A0A2U9SA67_9PROT</name>
<keyword evidence="11" id="KW-0464">Manganese</keyword>
<dbReference type="NCBIfam" id="NF008273">
    <property type="entry name" value="PRK11050.1"/>
    <property type="match status" value="1"/>
</dbReference>
<dbReference type="Pfam" id="PF01325">
    <property type="entry name" value="Fe_dep_repress"/>
    <property type="match status" value="1"/>
</dbReference>
<evidence type="ECO:0000256" key="11">
    <source>
        <dbReference type="ARBA" id="ARBA00023211"/>
    </source>
</evidence>
<dbReference type="AlphaFoldDB" id="A0A2U9SA67"/>
<evidence type="ECO:0000256" key="13">
    <source>
        <dbReference type="ARBA" id="ARBA00032593"/>
    </source>
</evidence>
<keyword evidence="17" id="KW-1185">Reference proteome</keyword>
<proteinExistence type="inferred from homology"/>
<dbReference type="GO" id="GO:0005737">
    <property type="term" value="C:cytoplasm"/>
    <property type="evidence" value="ECO:0007669"/>
    <property type="project" value="UniProtKB-SubCell"/>
</dbReference>